<proteinExistence type="predicted"/>
<gene>
    <name evidence="3" type="ORF">ACFSHS_10515</name>
</gene>
<keyword evidence="2" id="KW-1133">Transmembrane helix</keyword>
<keyword evidence="2" id="KW-0812">Transmembrane</keyword>
<reference evidence="4" key="1">
    <citation type="journal article" date="2019" name="Int. J. Syst. Evol. Microbiol.">
        <title>The Global Catalogue of Microorganisms (GCM) 10K type strain sequencing project: providing services to taxonomists for standard genome sequencing and annotation.</title>
        <authorList>
            <consortium name="The Broad Institute Genomics Platform"/>
            <consortium name="The Broad Institute Genome Sequencing Center for Infectious Disease"/>
            <person name="Wu L."/>
            <person name="Ma J."/>
        </authorList>
    </citation>
    <scope>NUCLEOTIDE SEQUENCE [LARGE SCALE GENOMIC DNA]</scope>
    <source>
        <strain evidence="4">JCM 3338</strain>
    </source>
</reference>
<protein>
    <submittedName>
        <fullName evidence="3">Uncharacterized protein</fullName>
    </submittedName>
</protein>
<evidence type="ECO:0000313" key="4">
    <source>
        <dbReference type="Proteomes" id="UP001597402"/>
    </source>
</evidence>
<comment type="caution">
    <text evidence="3">The sequence shown here is derived from an EMBL/GenBank/DDBJ whole genome shotgun (WGS) entry which is preliminary data.</text>
</comment>
<feature type="transmembrane region" description="Helical" evidence="2">
    <location>
        <begin position="268"/>
        <end position="288"/>
    </location>
</feature>
<name>A0ABW4X9A4_9ACTN</name>
<feature type="compositionally biased region" description="Basic and acidic residues" evidence="1">
    <location>
        <begin position="337"/>
        <end position="347"/>
    </location>
</feature>
<feature type="compositionally biased region" description="Pro residues" evidence="1">
    <location>
        <begin position="348"/>
        <end position="363"/>
    </location>
</feature>
<evidence type="ECO:0000256" key="2">
    <source>
        <dbReference type="SAM" id="Phobius"/>
    </source>
</evidence>
<organism evidence="3 4">
    <name type="scientific">Blastococcus deserti</name>
    <dbReference type="NCBI Taxonomy" id="2259033"/>
    <lineage>
        <taxon>Bacteria</taxon>
        <taxon>Bacillati</taxon>
        <taxon>Actinomycetota</taxon>
        <taxon>Actinomycetes</taxon>
        <taxon>Geodermatophilales</taxon>
        <taxon>Geodermatophilaceae</taxon>
        <taxon>Blastococcus</taxon>
    </lineage>
</organism>
<feature type="transmembrane region" description="Helical" evidence="2">
    <location>
        <begin position="308"/>
        <end position="326"/>
    </location>
</feature>
<accession>A0ABW4X9A4</accession>
<feature type="transmembrane region" description="Helical" evidence="2">
    <location>
        <begin position="237"/>
        <end position="256"/>
    </location>
</feature>
<evidence type="ECO:0000256" key="1">
    <source>
        <dbReference type="SAM" id="MobiDB-lite"/>
    </source>
</evidence>
<keyword evidence="4" id="KW-1185">Reference proteome</keyword>
<feature type="transmembrane region" description="Helical" evidence="2">
    <location>
        <begin position="173"/>
        <end position="195"/>
    </location>
</feature>
<dbReference type="EMBL" id="JBHUHP010000009">
    <property type="protein sequence ID" value="MFD2092001.1"/>
    <property type="molecule type" value="Genomic_DNA"/>
</dbReference>
<keyword evidence="2" id="KW-0472">Membrane</keyword>
<dbReference type="Proteomes" id="UP001597402">
    <property type="component" value="Unassembled WGS sequence"/>
</dbReference>
<feature type="region of interest" description="Disordered" evidence="1">
    <location>
        <begin position="336"/>
        <end position="380"/>
    </location>
</feature>
<evidence type="ECO:0000313" key="3">
    <source>
        <dbReference type="EMBL" id="MFD2092001.1"/>
    </source>
</evidence>
<dbReference type="RefSeq" id="WP_376874998.1">
    <property type="nucleotide sequence ID" value="NZ_JBHUHP010000009.1"/>
</dbReference>
<sequence length="380" mass="41591">MSAGTEGLVTNNEKPRTIRRIWVPQVAVDVEALRIRLDVAEARGLDPPGRAVAGGVRGHLEKARAAAFRLDPLPRRLANWWRGTLVETAYRHMHAAEAHIVDLYDEQDLQAEIPLAVARAQTALHREDLRQWTVEGLRALPPAQLRPQLRRILTDSFSALDAKHGQLRNFRNILLLAALLISVLVIATLAAVSTWPHVMPLCFPNEIVVGTDPLVKEQDGLNCPTRSDTESPSRGDVLVVALLGLLGGALAASVSIRNLKGTMSPYDVPVALALLKVPLGAFTAVLALVAIRADFVPGLSSLDSQEQILAYALVFGFAQQLFTRLLDQRAQTLLEHLPSKDAADEPPRPPPPPTPAVPTPEPAETPADQERTSRPRWRRR</sequence>